<dbReference type="OrthoDB" id="2823799at2"/>
<comment type="caution">
    <text evidence="1">The sequence shown here is derived from an EMBL/GenBank/DDBJ whole genome shotgun (WGS) entry which is preliminary data.</text>
</comment>
<name>A0A401ULH6_9CLOT</name>
<sequence length="333" mass="38874">MDMQKFYSMCLQGNVLKAIEYLKTFKDKNDDILMLIEQYEKRFLTDNEIYEIDSDDSWVKDVLNCYLRYFRSVLINNSIGQAEHRLISSLSKLVTINQHSNLDEIELELENIFKEKGYSFLGGVTSPFRGPYIWKNTLKKEFNVSLPDGKQEVVVYFITDFLMLSWAHFATMGKHYAGGWAKPEGLYYVNNGVENIDTNSTEFQVWFLKHEAQHLSDYKNFPNLNGSNLEYRAKLIELIYNPQPYNLIEKFLNQSKNDKSIPHSYAAYSIIKQLSSLIFGQEYVYDKDQWKNIKSDYISSIASELFIKNNKSLHESGNETEGLKLPHINEWGS</sequence>
<accession>A0A401ULH6</accession>
<protein>
    <submittedName>
        <fullName evidence="1">Uncharacterized protein</fullName>
    </submittedName>
</protein>
<evidence type="ECO:0000313" key="1">
    <source>
        <dbReference type="EMBL" id="GCD10382.1"/>
    </source>
</evidence>
<reference evidence="1 2" key="1">
    <citation type="submission" date="2018-11" db="EMBL/GenBank/DDBJ databases">
        <title>Genome sequencing and assembly of Clostridium tagluense strain A121.</title>
        <authorList>
            <person name="Murakami T."/>
            <person name="Segawa T."/>
            <person name="Shcherbakova V.A."/>
            <person name="Mori H."/>
            <person name="Yoshimura Y."/>
        </authorList>
    </citation>
    <scope>NUCLEOTIDE SEQUENCE [LARGE SCALE GENOMIC DNA]</scope>
    <source>
        <strain evidence="1 2">A121</strain>
    </source>
</reference>
<dbReference type="AlphaFoldDB" id="A0A401ULH6"/>
<dbReference type="EMBL" id="BHYK01000009">
    <property type="protein sequence ID" value="GCD10382.1"/>
    <property type="molecule type" value="Genomic_DNA"/>
</dbReference>
<gene>
    <name evidence="1" type="ORF">Ctaglu_20050</name>
</gene>
<evidence type="ECO:0000313" key="2">
    <source>
        <dbReference type="Proteomes" id="UP000287872"/>
    </source>
</evidence>
<organism evidence="1 2">
    <name type="scientific">Clostridium tagluense</name>
    <dbReference type="NCBI Taxonomy" id="360422"/>
    <lineage>
        <taxon>Bacteria</taxon>
        <taxon>Bacillati</taxon>
        <taxon>Bacillota</taxon>
        <taxon>Clostridia</taxon>
        <taxon>Eubacteriales</taxon>
        <taxon>Clostridiaceae</taxon>
        <taxon>Clostridium</taxon>
    </lineage>
</organism>
<keyword evidence="2" id="KW-1185">Reference proteome</keyword>
<proteinExistence type="predicted"/>
<dbReference type="RefSeq" id="WP_125000903.1">
    <property type="nucleotide sequence ID" value="NZ_BHYK01000009.1"/>
</dbReference>
<dbReference type="Proteomes" id="UP000287872">
    <property type="component" value="Unassembled WGS sequence"/>
</dbReference>